<proteinExistence type="predicted"/>
<evidence type="ECO:0000313" key="3">
    <source>
        <dbReference type="Proteomes" id="UP000297229"/>
    </source>
</evidence>
<evidence type="ECO:0000256" key="1">
    <source>
        <dbReference type="SAM" id="MobiDB-lite"/>
    </source>
</evidence>
<sequence length="90" mass="10023">MNSNASRGSQADKSAGKKGQGRSNSHKPKAPQAKKSRDDEQGTVSVSENRATRNKINKLQTDLDSIRKNRPKATKEIEELEAELRYQKSI</sequence>
<keyword evidence="3" id="KW-1185">Reference proteome</keyword>
<protein>
    <submittedName>
        <fullName evidence="2">Uncharacterized protein</fullName>
    </submittedName>
</protein>
<dbReference type="OrthoDB" id="10509886at2759"/>
<comment type="caution">
    <text evidence="2">The sequence shown here is derived from an EMBL/GenBank/DDBJ whole genome shotgun (WGS) entry which is preliminary data.</text>
</comment>
<reference evidence="2 3" key="1">
    <citation type="submission" date="2017-12" db="EMBL/GenBank/DDBJ databases">
        <title>Comparative genomics of Botrytis spp.</title>
        <authorList>
            <person name="Valero-Jimenez C.A."/>
            <person name="Tapia P."/>
            <person name="Veloso J."/>
            <person name="Silva-Moreno E."/>
            <person name="Staats M."/>
            <person name="Valdes J.H."/>
            <person name="Van Kan J.A.L."/>
        </authorList>
    </citation>
    <scope>NUCLEOTIDE SEQUENCE [LARGE SCALE GENOMIC DNA]</scope>
    <source>
        <strain evidence="2 3">Be9601</strain>
    </source>
</reference>
<name>A0A4Z1JYA7_9HELO</name>
<evidence type="ECO:0000313" key="2">
    <source>
        <dbReference type="EMBL" id="TGO76252.1"/>
    </source>
</evidence>
<feature type="region of interest" description="Disordered" evidence="1">
    <location>
        <begin position="1"/>
        <end position="64"/>
    </location>
</feature>
<organism evidence="2 3">
    <name type="scientific">Botrytis elliptica</name>
    <dbReference type="NCBI Taxonomy" id="278938"/>
    <lineage>
        <taxon>Eukaryota</taxon>
        <taxon>Fungi</taxon>
        <taxon>Dikarya</taxon>
        <taxon>Ascomycota</taxon>
        <taxon>Pezizomycotina</taxon>
        <taxon>Leotiomycetes</taxon>
        <taxon>Helotiales</taxon>
        <taxon>Sclerotiniaceae</taxon>
        <taxon>Botrytis</taxon>
    </lineage>
</organism>
<feature type="compositionally biased region" description="Polar residues" evidence="1">
    <location>
        <begin position="1"/>
        <end position="12"/>
    </location>
</feature>
<dbReference type="EMBL" id="PQXM01000165">
    <property type="protein sequence ID" value="TGO76252.1"/>
    <property type="molecule type" value="Genomic_DNA"/>
</dbReference>
<dbReference type="AlphaFoldDB" id="A0A4Z1JYA7"/>
<dbReference type="Proteomes" id="UP000297229">
    <property type="component" value="Unassembled WGS sequence"/>
</dbReference>
<gene>
    <name evidence="2" type="ORF">BELL_0166g00110</name>
</gene>
<feature type="compositionally biased region" description="Basic residues" evidence="1">
    <location>
        <begin position="24"/>
        <end position="34"/>
    </location>
</feature>
<accession>A0A4Z1JYA7</accession>